<keyword evidence="10" id="KW-1185">Reference proteome</keyword>
<evidence type="ECO:0000313" key="10">
    <source>
        <dbReference type="Proteomes" id="UP001234585"/>
    </source>
</evidence>
<feature type="active site" evidence="7">
    <location>
        <position position="427"/>
    </location>
</feature>
<evidence type="ECO:0000256" key="1">
    <source>
        <dbReference type="ARBA" id="ARBA00011975"/>
    </source>
</evidence>
<dbReference type="PANTHER" id="PTHR10629:SF52">
    <property type="entry name" value="DNA (CYTOSINE-5)-METHYLTRANSFERASE 1"/>
    <property type="match status" value="1"/>
</dbReference>
<evidence type="ECO:0000256" key="3">
    <source>
        <dbReference type="ARBA" id="ARBA00022679"/>
    </source>
</evidence>
<dbReference type="GO" id="GO:0032259">
    <property type="term" value="P:methylation"/>
    <property type="evidence" value="ECO:0007669"/>
    <property type="project" value="UniProtKB-KW"/>
</dbReference>
<dbReference type="PRINTS" id="PR00105">
    <property type="entry name" value="C5METTRFRASE"/>
</dbReference>
<protein>
    <recommendedName>
        <fullName evidence="1">DNA (cytosine-5-)-methyltransferase</fullName>
        <ecNumber evidence="1">2.1.1.37</ecNumber>
    </recommendedName>
</protein>
<accession>A0AA50HBD5</accession>
<dbReference type="InterPro" id="IPR050390">
    <property type="entry name" value="C5-Methyltransferase"/>
</dbReference>
<dbReference type="InterPro" id="IPR029063">
    <property type="entry name" value="SAM-dependent_MTases_sf"/>
</dbReference>
<dbReference type="Proteomes" id="UP001234585">
    <property type="component" value="Plasmid unnamed3"/>
</dbReference>
<comment type="catalytic activity">
    <reaction evidence="6">
        <text>a 2'-deoxycytidine in DNA + S-adenosyl-L-methionine = a 5-methyl-2'-deoxycytidine in DNA + S-adenosyl-L-homocysteine + H(+)</text>
        <dbReference type="Rhea" id="RHEA:13681"/>
        <dbReference type="Rhea" id="RHEA-COMP:11369"/>
        <dbReference type="Rhea" id="RHEA-COMP:11370"/>
        <dbReference type="ChEBI" id="CHEBI:15378"/>
        <dbReference type="ChEBI" id="CHEBI:57856"/>
        <dbReference type="ChEBI" id="CHEBI:59789"/>
        <dbReference type="ChEBI" id="CHEBI:85452"/>
        <dbReference type="ChEBI" id="CHEBI:85454"/>
        <dbReference type="EC" id="2.1.1.37"/>
    </reaction>
</comment>
<evidence type="ECO:0000256" key="5">
    <source>
        <dbReference type="ARBA" id="ARBA00022747"/>
    </source>
</evidence>
<dbReference type="Pfam" id="PF00145">
    <property type="entry name" value="DNA_methylase"/>
    <property type="match status" value="1"/>
</dbReference>
<dbReference type="GO" id="GO:0003677">
    <property type="term" value="F:DNA binding"/>
    <property type="evidence" value="ECO:0007669"/>
    <property type="project" value="TreeGrafter"/>
</dbReference>
<gene>
    <name evidence="9" type="ORF">Q9313_25480</name>
</gene>
<dbReference type="Gene3D" id="3.40.50.150">
    <property type="entry name" value="Vaccinia Virus protein VP39"/>
    <property type="match status" value="1"/>
</dbReference>
<organism evidence="9 10">
    <name type="scientific">Shinella sumterensis</name>
    <dbReference type="NCBI Taxonomy" id="1967501"/>
    <lineage>
        <taxon>Bacteria</taxon>
        <taxon>Pseudomonadati</taxon>
        <taxon>Pseudomonadota</taxon>
        <taxon>Alphaproteobacteria</taxon>
        <taxon>Hyphomicrobiales</taxon>
        <taxon>Rhizobiaceae</taxon>
        <taxon>Shinella</taxon>
    </lineage>
</organism>
<dbReference type="GO" id="GO:0009307">
    <property type="term" value="P:DNA restriction-modification system"/>
    <property type="evidence" value="ECO:0007669"/>
    <property type="project" value="UniProtKB-KW"/>
</dbReference>
<dbReference type="RefSeq" id="WP_306040922.1">
    <property type="nucleotide sequence ID" value="NZ_CP132305.1"/>
</dbReference>
<dbReference type="SUPFAM" id="SSF53335">
    <property type="entry name" value="S-adenosyl-L-methionine-dependent methyltransferases"/>
    <property type="match status" value="1"/>
</dbReference>
<evidence type="ECO:0000256" key="2">
    <source>
        <dbReference type="ARBA" id="ARBA00022603"/>
    </source>
</evidence>
<keyword evidence="5" id="KW-0680">Restriction system</keyword>
<dbReference type="REBASE" id="751426">
    <property type="entry name" value="M.Ssu953ORF25480P"/>
</dbReference>
<keyword evidence="9" id="KW-0614">Plasmid</keyword>
<dbReference type="GO" id="GO:0044027">
    <property type="term" value="P:negative regulation of gene expression via chromosomal CpG island methylation"/>
    <property type="evidence" value="ECO:0007669"/>
    <property type="project" value="TreeGrafter"/>
</dbReference>
<evidence type="ECO:0000313" key="9">
    <source>
        <dbReference type="EMBL" id="WLS00895.1"/>
    </source>
</evidence>
<dbReference type="PROSITE" id="PS51679">
    <property type="entry name" value="SAM_MT_C5"/>
    <property type="match status" value="1"/>
</dbReference>
<keyword evidence="3 7" id="KW-0808">Transferase</keyword>
<reference evidence="9 10" key="1">
    <citation type="submission" date="2023-08" db="EMBL/GenBank/DDBJ databases">
        <title>Pathogen: clinical or host-associated sample.</title>
        <authorList>
            <person name="Hergert J."/>
            <person name="Casey R."/>
            <person name="Wagner J."/>
            <person name="Young E.L."/>
            <person name="Oakeson K.F."/>
        </authorList>
    </citation>
    <scope>NUCLEOTIDE SEQUENCE [LARGE SCALE GENOMIC DNA]</scope>
    <source>
        <strain evidence="9 10">1760953</strain>
        <plasmid evidence="9 10">unnamed3</plasmid>
    </source>
</reference>
<dbReference type="GO" id="GO:0003886">
    <property type="term" value="F:DNA (cytosine-5-)-methyltransferase activity"/>
    <property type="evidence" value="ECO:0007669"/>
    <property type="project" value="UniProtKB-EC"/>
</dbReference>
<evidence type="ECO:0000256" key="6">
    <source>
        <dbReference type="ARBA" id="ARBA00047422"/>
    </source>
</evidence>
<evidence type="ECO:0000256" key="7">
    <source>
        <dbReference type="PROSITE-ProRule" id="PRU01016"/>
    </source>
</evidence>
<name>A0AA50HBD5_9HYPH</name>
<dbReference type="EC" id="2.1.1.37" evidence="1"/>
<evidence type="ECO:0000256" key="4">
    <source>
        <dbReference type="ARBA" id="ARBA00022691"/>
    </source>
</evidence>
<feature type="region of interest" description="Disordered" evidence="8">
    <location>
        <begin position="330"/>
        <end position="349"/>
    </location>
</feature>
<sequence>MPDTDIQIELERIDAFAADADLDAEIERAIEMAVPIEGMAAPPLDAADAIVDPVRVRNILLEKLRKAALKSRENQTKVFLDLLTRVQQLCGHVTEKREQVAMMTRDWRMSRAEAHRLLRLQHLSDETKAFYTEACVTPEMIVALEKATVTVRQEAHLLISTGRVLHTTDLAQMRKRRDAADPAARRAMQSRKMRAQMVKAGVSQLGIFKSRLGRMVRLLAKAYEMDCDRHERRAEFLRSAAMASAGLLLSEFDALFTAELPGFRDWYDLAPEDCAGHLARVRFGLERVNQGDFLLTEFPYNDWGPINLTLVRALAWLADIDVAHLPTEWPGDADRENAPEEEWTGYHSPDEPRHLTSLEICSGAGGAAIGLHAAGFESVGLVEQNNLAARTLMTNPRLGPIFFESVLDKDFKPYAGHVDLFAGGVPCQPHSVLGRQEGENDERDLFGKAIDIIREIRPRAVMLENVLGFGQRQAHAYRAKIFADLFEAGYEAELFAISASEYGLAQARPRLILVAMRDGLMSRFKMPPVLTPEPVTLGEALGDLMAENGWPGAAAWAERANEHGPTIVGGSEKSGNQGFSSNLQLKDWEARHIDARRIVLEAPGPDVPDDDIPGLTLRMGARLQGFPTSWVFQGAVRDQRRQIANAFPPIMACAVGLAIREALTGERVNYHAELLQHRIECVGRVERSSLRAHERAKELDLPLGDGDAMEALEMISDLVVRDHGENKLEQLIDRSGIRLVRRYCRALARKRAEMDISELPAAVRDTLHILDEDAFQTLAQASDWAIRRFIDGKYHGIEGVPGAARPAPPEEA</sequence>
<geneLocation type="plasmid" evidence="9 10">
    <name>unnamed3</name>
</geneLocation>
<keyword evidence="2 7" id="KW-0489">Methyltransferase</keyword>
<comment type="similarity">
    <text evidence="7">Belongs to the class I-like SAM-binding methyltransferase superfamily. C5-methyltransferase family.</text>
</comment>
<dbReference type="AlphaFoldDB" id="A0AA50HBD5"/>
<evidence type="ECO:0000256" key="8">
    <source>
        <dbReference type="SAM" id="MobiDB-lite"/>
    </source>
</evidence>
<dbReference type="InterPro" id="IPR001525">
    <property type="entry name" value="C5_MeTfrase"/>
</dbReference>
<dbReference type="EMBL" id="CP132305">
    <property type="protein sequence ID" value="WLS00895.1"/>
    <property type="molecule type" value="Genomic_DNA"/>
</dbReference>
<dbReference type="Gene3D" id="3.90.120.10">
    <property type="entry name" value="DNA Methylase, subunit A, domain 2"/>
    <property type="match status" value="1"/>
</dbReference>
<proteinExistence type="inferred from homology"/>
<keyword evidence="4 7" id="KW-0949">S-adenosyl-L-methionine</keyword>
<dbReference type="PANTHER" id="PTHR10629">
    <property type="entry name" value="CYTOSINE-SPECIFIC METHYLTRANSFERASE"/>
    <property type="match status" value="1"/>
</dbReference>